<dbReference type="AlphaFoldDB" id="A0A7T0C0Q5"/>
<name>A0A7T0C0Q5_9BACT</name>
<dbReference type="PANTHER" id="PTHR33383:SF1">
    <property type="entry name" value="MEMBRANE PROTEIN INSERTION EFFICIENCY FACTOR-RELATED"/>
    <property type="match status" value="1"/>
</dbReference>
<dbReference type="NCBIfam" id="TIGR00278">
    <property type="entry name" value="membrane protein insertion efficiency factor YidD"/>
    <property type="match status" value="1"/>
</dbReference>
<comment type="function">
    <text evidence="1">Could be involved in insertion of integral membrane proteins into the membrane.</text>
</comment>
<gene>
    <name evidence="2" type="primary">yidD</name>
    <name evidence="2" type="ORF">G3M78_02945</name>
</gene>
<sequence length="71" mass="8161">MFKQPLILLIRTYQKFVSPLLPPGCRFHPTCSEYAAQALTQHNIFKAFYLIAIRILKCQPYHEGGSDPLKP</sequence>
<dbReference type="HAMAP" id="MF_00386">
    <property type="entry name" value="UPF0161_YidD"/>
    <property type="match status" value="1"/>
</dbReference>
<organism evidence="2 3">
    <name type="scientific">Candidatus Nitrohelix vancouverensis</name>
    <dbReference type="NCBI Taxonomy" id="2705534"/>
    <lineage>
        <taxon>Bacteria</taxon>
        <taxon>Pseudomonadati</taxon>
        <taxon>Nitrospinota/Tectimicrobiota group</taxon>
        <taxon>Nitrospinota</taxon>
        <taxon>Nitrospinia</taxon>
        <taxon>Nitrospinales</taxon>
        <taxon>Nitrospinaceae</taxon>
        <taxon>Candidatus Nitrohelix</taxon>
    </lineage>
</organism>
<proteinExistence type="inferred from homology"/>
<protein>
    <recommendedName>
        <fullName evidence="1">Putative membrane protein insertion efficiency factor</fullName>
    </recommendedName>
</protein>
<dbReference type="KEGG" id="nva:G3M78_02945"/>
<dbReference type="PANTHER" id="PTHR33383">
    <property type="entry name" value="MEMBRANE PROTEIN INSERTION EFFICIENCY FACTOR-RELATED"/>
    <property type="match status" value="1"/>
</dbReference>
<reference evidence="3" key="1">
    <citation type="submission" date="2020-02" db="EMBL/GenBank/DDBJ databases">
        <title>Genomic and physiological characterization of two novel Nitrospinaceae genera.</title>
        <authorList>
            <person name="Mueller A.J."/>
            <person name="Jung M.-Y."/>
            <person name="Strachan C.R."/>
            <person name="Herbold C.W."/>
            <person name="Kirkegaard R.H."/>
            <person name="Daims H."/>
        </authorList>
    </citation>
    <scope>NUCLEOTIDE SEQUENCE [LARGE SCALE GENOMIC DNA]</scope>
</reference>
<evidence type="ECO:0000313" key="3">
    <source>
        <dbReference type="Proteomes" id="UP000594464"/>
    </source>
</evidence>
<dbReference type="InterPro" id="IPR002696">
    <property type="entry name" value="Membr_insert_effic_factor_YidD"/>
</dbReference>
<comment type="subcellular location">
    <subcellularLocation>
        <location evidence="1">Cell membrane</location>
        <topology evidence="1">Peripheral membrane protein</topology>
        <orientation evidence="1">Cytoplasmic side</orientation>
    </subcellularLocation>
</comment>
<evidence type="ECO:0000256" key="1">
    <source>
        <dbReference type="HAMAP-Rule" id="MF_00386"/>
    </source>
</evidence>
<evidence type="ECO:0000313" key="2">
    <source>
        <dbReference type="EMBL" id="QPJ64408.1"/>
    </source>
</evidence>
<keyword evidence="1" id="KW-1003">Cell membrane</keyword>
<keyword evidence="1" id="KW-0472">Membrane</keyword>
<dbReference type="Proteomes" id="UP000594464">
    <property type="component" value="Chromosome"/>
</dbReference>
<dbReference type="Pfam" id="PF01809">
    <property type="entry name" value="YidD"/>
    <property type="match status" value="1"/>
</dbReference>
<comment type="similarity">
    <text evidence="1">Belongs to the UPF0161 family.</text>
</comment>
<dbReference type="SMART" id="SM01234">
    <property type="entry name" value="Haemolytic"/>
    <property type="match status" value="1"/>
</dbReference>
<accession>A0A7T0C0Q5</accession>
<dbReference type="GO" id="GO:0005886">
    <property type="term" value="C:plasma membrane"/>
    <property type="evidence" value="ECO:0007669"/>
    <property type="project" value="UniProtKB-SubCell"/>
</dbReference>
<dbReference type="EMBL" id="CP048620">
    <property type="protein sequence ID" value="QPJ64408.1"/>
    <property type="molecule type" value="Genomic_DNA"/>
</dbReference>